<keyword evidence="2" id="KW-1185">Reference proteome</keyword>
<evidence type="ECO:0000313" key="1">
    <source>
        <dbReference type="EMBL" id="GLQ70905.1"/>
    </source>
</evidence>
<comment type="caution">
    <text evidence="1">The sequence shown here is derived from an EMBL/GenBank/DDBJ whole genome shotgun (WGS) entry which is preliminary data.</text>
</comment>
<evidence type="ECO:0008006" key="3">
    <source>
        <dbReference type="Google" id="ProtNLM"/>
    </source>
</evidence>
<evidence type="ECO:0000313" key="2">
    <source>
        <dbReference type="Proteomes" id="UP001156690"/>
    </source>
</evidence>
<dbReference type="RefSeq" id="WP_126609287.1">
    <property type="nucleotide sequence ID" value="NZ_AP025145.1"/>
</dbReference>
<gene>
    <name evidence="1" type="ORF">GCM10007932_02650</name>
</gene>
<protein>
    <recommendedName>
        <fullName evidence="3">DUF2164 domain-containing protein</fullName>
    </recommendedName>
</protein>
<organism evidence="1 2">
    <name type="scientific">Vibrio penaeicida</name>
    <dbReference type="NCBI Taxonomy" id="104609"/>
    <lineage>
        <taxon>Bacteria</taxon>
        <taxon>Pseudomonadati</taxon>
        <taxon>Pseudomonadota</taxon>
        <taxon>Gammaproteobacteria</taxon>
        <taxon>Vibrionales</taxon>
        <taxon>Vibrionaceae</taxon>
        <taxon>Vibrio</taxon>
    </lineage>
</organism>
<name>A0AAV5NK14_9VIBR</name>
<accession>A0AAV5NK14</accession>
<dbReference type="AlphaFoldDB" id="A0AAV5NK14"/>
<dbReference type="InterPro" id="IPR018680">
    <property type="entry name" value="DUF2164"/>
</dbReference>
<dbReference type="Proteomes" id="UP001156690">
    <property type="component" value="Unassembled WGS sequence"/>
</dbReference>
<sequence>MSEIKIERKKKNELVEELQEYLLNELDTEVGQFEAEFLLDFFISKAGPAIYNQALTDARTVIERKVADIDDELYGIEK</sequence>
<proteinExistence type="predicted"/>
<reference evidence="2" key="1">
    <citation type="journal article" date="2019" name="Int. J. Syst. Evol. Microbiol.">
        <title>The Global Catalogue of Microorganisms (GCM) 10K type strain sequencing project: providing services to taxonomists for standard genome sequencing and annotation.</title>
        <authorList>
            <consortium name="The Broad Institute Genomics Platform"/>
            <consortium name="The Broad Institute Genome Sequencing Center for Infectious Disease"/>
            <person name="Wu L."/>
            <person name="Ma J."/>
        </authorList>
    </citation>
    <scope>NUCLEOTIDE SEQUENCE [LARGE SCALE GENOMIC DNA]</scope>
    <source>
        <strain evidence="2">NBRC 15640</strain>
    </source>
</reference>
<dbReference type="Pfam" id="PF09932">
    <property type="entry name" value="DUF2164"/>
    <property type="match status" value="1"/>
</dbReference>
<dbReference type="EMBL" id="BSNX01000002">
    <property type="protein sequence ID" value="GLQ70905.1"/>
    <property type="molecule type" value="Genomic_DNA"/>
</dbReference>